<evidence type="ECO:0000313" key="1">
    <source>
        <dbReference type="EMBL" id="KAL0198083.1"/>
    </source>
</evidence>
<feature type="non-terminal residue" evidence="1">
    <location>
        <position position="1"/>
    </location>
</feature>
<comment type="caution">
    <text evidence="1">The sequence shown here is derived from an EMBL/GenBank/DDBJ whole genome shotgun (WGS) entry which is preliminary data.</text>
</comment>
<organism evidence="1 2">
    <name type="scientific">Cirrhinus mrigala</name>
    <name type="common">Mrigala</name>
    <dbReference type="NCBI Taxonomy" id="683832"/>
    <lineage>
        <taxon>Eukaryota</taxon>
        <taxon>Metazoa</taxon>
        <taxon>Chordata</taxon>
        <taxon>Craniata</taxon>
        <taxon>Vertebrata</taxon>
        <taxon>Euteleostomi</taxon>
        <taxon>Actinopterygii</taxon>
        <taxon>Neopterygii</taxon>
        <taxon>Teleostei</taxon>
        <taxon>Ostariophysi</taxon>
        <taxon>Cypriniformes</taxon>
        <taxon>Cyprinidae</taxon>
        <taxon>Labeoninae</taxon>
        <taxon>Labeonini</taxon>
        <taxon>Cirrhinus</taxon>
    </lineage>
</organism>
<keyword evidence="2" id="KW-1185">Reference proteome</keyword>
<accession>A0ABD0RHR7</accession>
<feature type="non-terminal residue" evidence="1">
    <location>
        <position position="70"/>
    </location>
</feature>
<gene>
    <name evidence="1" type="ORF">M9458_006623</name>
</gene>
<sequence>IKGGCGVMVAGQAMGLWEVKDCARVRSKYICKQNQDSLIPSPPVPQPTPSLTGSCPSGWKSTNAFRYCYK</sequence>
<reference evidence="1 2" key="1">
    <citation type="submission" date="2024-05" db="EMBL/GenBank/DDBJ databases">
        <title>Genome sequencing and assembly of Indian major carp, Cirrhinus mrigala (Hamilton, 1822).</title>
        <authorList>
            <person name="Mohindra V."/>
            <person name="Chowdhury L.M."/>
            <person name="Lal K."/>
            <person name="Jena J.K."/>
        </authorList>
    </citation>
    <scope>NUCLEOTIDE SEQUENCE [LARGE SCALE GENOMIC DNA]</scope>
    <source>
        <strain evidence="1">CM1030</strain>
        <tissue evidence="1">Blood</tissue>
    </source>
</reference>
<protein>
    <submittedName>
        <fullName evidence="1">Uncharacterized protein</fullName>
    </submittedName>
</protein>
<dbReference type="Proteomes" id="UP001529510">
    <property type="component" value="Unassembled WGS sequence"/>
</dbReference>
<proteinExistence type="predicted"/>
<evidence type="ECO:0000313" key="2">
    <source>
        <dbReference type="Proteomes" id="UP001529510"/>
    </source>
</evidence>
<dbReference type="EMBL" id="JAMKFB020000003">
    <property type="protein sequence ID" value="KAL0198083.1"/>
    <property type="molecule type" value="Genomic_DNA"/>
</dbReference>
<dbReference type="AlphaFoldDB" id="A0ABD0RHR7"/>
<name>A0ABD0RHR7_CIRMR</name>